<keyword evidence="1" id="KW-0732">Signal</keyword>
<evidence type="ECO:0000256" key="1">
    <source>
        <dbReference type="SAM" id="SignalP"/>
    </source>
</evidence>
<dbReference type="Proteomes" id="UP001370490">
    <property type="component" value="Unassembled WGS sequence"/>
</dbReference>
<sequence length="189" mass="20786">MISCLLFVLLLWVSDDVCKEIKCGKGNCKAESNATFFFVCECDAGWKQTLESDLNSKFRFLPCVIPNCTFDYTCQNTNSSYPAQMKEKPTDTSVFDPCNWTYCGAGTCNRTSSLTHKCECSEGYANLLNVSSFPCFRDCSLGMDCKSLGLSVSNKSIYPTPSSSDLKNEAALTIVMGLSNLNSFSWANG</sequence>
<organism evidence="2 3">
    <name type="scientific">Dillenia turbinata</name>
    <dbReference type="NCBI Taxonomy" id="194707"/>
    <lineage>
        <taxon>Eukaryota</taxon>
        <taxon>Viridiplantae</taxon>
        <taxon>Streptophyta</taxon>
        <taxon>Embryophyta</taxon>
        <taxon>Tracheophyta</taxon>
        <taxon>Spermatophyta</taxon>
        <taxon>Magnoliopsida</taxon>
        <taxon>eudicotyledons</taxon>
        <taxon>Gunneridae</taxon>
        <taxon>Pentapetalae</taxon>
        <taxon>Dilleniales</taxon>
        <taxon>Dilleniaceae</taxon>
        <taxon>Dillenia</taxon>
    </lineage>
</organism>
<evidence type="ECO:0000313" key="3">
    <source>
        <dbReference type="Proteomes" id="UP001370490"/>
    </source>
</evidence>
<evidence type="ECO:0000313" key="2">
    <source>
        <dbReference type="EMBL" id="KAK6929915.1"/>
    </source>
</evidence>
<name>A0AAN8V999_9MAGN</name>
<feature type="signal peptide" evidence="1">
    <location>
        <begin position="1"/>
        <end position="18"/>
    </location>
</feature>
<proteinExistence type="predicted"/>
<accession>A0AAN8V999</accession>
<dbReference type="EMBL" id="JBAMMX010000012">
    <property type="protein sequence ID" value="KAK6929915.1"/>
    <property type="molecule type" value="Genomic_DNA"/>
</dbReference>
<dbReference type="PANTHER" id="PTHR33881">
    <property type="entry name" value="NEUROGENIC LOCUS NOTCH-LIKE PROTEIN"/>
    <property type="match status" value="1"/>
</dbReference>
<dbReference type="AlphaFoldDB" id="A0AAN8V999"/>
<keyword evidence="3" id="KW-1185">Reference proteome</keyword>
<dbReference type="PANTHER" id="PTHR33881:SF7">
    <property type="entry name" value="NEUROGENIC LOCUS NOTCH-LIKE PROTEIN"/>
    <property type="match status" value="1"/>
</dbReference>
<feature type="chain" id="PRO_5042888260" evidence="1">
    <location>
        <begin position="19"/>
        <end position="189"/>
    </location>
</feature>
<protein>
    <submittedName>
        <fullName evidence="2">Uncharacterized protein</fullName>
    </submittedName>
</protein>
<gene>
    <name evidence="2" type="ORF">RJ641_004009</name>
</gene>
<reference evidence="2 3" key="1">
    <citation type="submission" date="2023-12" db="EMBL/GenBank/DDBJ databases">
        <title>A high-quality genome assembly for Dillenia turbinata (Dilleniales).</title>
        <authorList>
            <person name="Chanderbali A."/>
        </authorList>
    </citation>
    <scope>NUCLEOTIDE SEQUENCE [LARGE SCALE GENOMIC DNA]</scope>
    <source>
        <strain evidence="2">LSX21</strain>
        <tissue evidence="2">Leaf</tissue>
    </source>
</reference>
<comment type="caution">
    <text evidence="2">The sequence shown here is derived from an EMBL/GenBank/DDBJ whole genome shotgun (WGS) entry which is preliminary data.</text>
</comment>